<comment type="caution">
    <text evidence="2">The sequence shown here is derived from an EMBL/GenBank/DDBJ whole genome shotgun (WGS) entry which is preliminary data.</text>
</comment>
<evidence type="ECO:0000313" key="3">
    <source>
        <dbReference type="Proteomes" id="UP001634393"/>
    </source>
</evidence>
<keyword evidence="3" id="KW-1185">Reference proteome</keyword>
<dbReference type="PANTHER" id="PTHR31900:SF30">
    <property type="entry name" value="SUPERFAMILY PROTEIN, PUTATIVE-RELATED"/>
    <property type="match status" value="1"/>
</dbReference>
<dbReference type="AlphaFoldDB" id="A0ABD3U7W2"/>
<dbReference type="SUPFAM" id="SSF52047">
    <property type="entry name" value="RNI-like"/>
    <property type="match status" value="1"/>
</dbReference>
<evidence type="ECO:0000259" key="1">
    <source>
        <dbReference type="PROSITE" id="PS50181"/>
    </source>
</evidence>
<sequence length="320" mass="37066">MQMKEDRISKLPDPILHQILSSINLKHAVQTSTLSKRWKHVWSSLPNLNFNYTTLDQIKCVSILMRSLYDTKFMPHFTNFATQFLSNRDHASAISKFQLTSNETGTDSRFVEKCIEYAIRHGVQELDLDTYCSPTPIKFPVGLFTSRTLKVLKVKQYTNSLVVPKPFVLPNIKTLYLDSFNFIDGDDLYSFTKEPFSSFDNLEELTLHNCEIDGMIISGLKLRNLEISFQHMLFSREKKMESIKTPRLKSFKYKGYVSLVCSVMDIPCLEEVYFDLFANLEPPYTDEIQKKMPPNLIRMLKQLGNAKFVTLTLHTIEVLC</sequence>
<organism evidence="2 3">
    <name type="scientific">Penstemon smallii</name>
    <dbReference type="NCBI Taxonomy" id="265156"/>
    <lineage>
        <taxon>Eukaryota</taxon>
        <taxon>Viridiplantae</taxon>
        <taxon>Streptophyta</taxon>
        <taxon>Embryophyta</taxon>
        <taxon>Tracheophyta</taxon>
        <taxon>Spermatophyta</taxon>
        <taxon>Magnoliopsida</taxon>
        <taxon>eudicotyledons</taxon>
        <taxon>Gunneridae</taxon>
        <taxon>Pentapetalae</taxon>
        <taxon>asterids</taxon>
        <taxon>lamiids</taxon>
        <taxon>Lamiales</taxon>
        <taxon>Plantaginaceae</taxon>
        <taxon>Cheloneae</taxon>
        <taxon>Penstemon</taxon>
    </lineage>
</organism>
<dbReference type="PROSITE" id="PS50181">
    <property type="entry name" value="FBOX"/>
    <property type="match status" value="1"/>
</dbReference>
<feature type="domain" description="F-box" evidence="1">
    <location>
        <begin position="5"/>
        <end position="55"/>
    </location>
</feature>
<proteinExistence type="predicted"/>
<gene>
    <name evidence="2" type="ORF">ACJIZ3_002957</name>
</gene>
<protein>
    <recommendedName>
        <fullName evidence="1">F-box domain-containing protein</fullName>
    </recommendedName>
</protein>
<dbReference type="Gene3D" id="1.20.1280.50">
    <property type="match status" value="1"/>
</dbReference>
<dbReference type="InterPro" id="IPR001810">
    <property type="entry name" value="F-box_dom"/>
</dbReference>
<dbReference type="Gene3D" id="3.80.10.10">
    <property type="entry name" value="Ribonuclease Inhibitor"/>
    <property type="match status" value="1"/>
</dbReference>
<dbReference type="InterPro" id="IPR050232">
    <property type="entry name" value="FBL13/AtMIF1-like"/>
</dbReference>
<dbReference type="InterPro" id="IPR036047">
    <property type="entry name" value="F-box-like_dom_sf"/>
</dbReference>
<dbReference type="InterPro" id="IPR032675">
    <property type="entry name" value="LRR_dom_sf"/>
</dbReference>
<dbReference type="InterPro" id="IPR053781">
    <property type="entry name" value="F-box_AtFBL13-like"/>
</dbReference>
<accession>A0ABD3U7W2</accession>
<name>A0ABD3U7W2_9LAMI</name>
<dbReference type="PANTHER" id="PTHR31900">
    <property type="entry name" value="F-BOX/RNI SUPERFAMILY PROTEIN-RELATED"/>
    <property type="match status" value="1"/>
</dbReference>
<reference evidence="2 3" key="1">
    <citation type="submission" date="2024-12" db="EMBL/GenBank/DDBJ databases">
        <title>The unique morphological basis and parallel evolutionary history of personate flowers in Penstemon.</title>
        <authorList>
            <person name="Depatie T.H."/>
            <person name="Wessinger C.A."/>
        </authorList>
    </citation>
    <scope>NUCLEOTIDE SEQUENCE [LARGE SCALE GENOMIC DNA]</scope>
    <source>
        <strain evidence="2">WTNN_2</strain>
        <tissue evidence="2">Leaf</tissue>
    </source>
</reference>
<dbReference type="CDD" id="cd22160">
    <property type="entry name" value="F-box_AtFBL13-like"/>
    <property type="match status" value="1"/>
</dbReference>
<dbReference type="SUPFAM" id="SSF81383">
    <property type="entry name" value="F-box domain"/>
    <property type="match status" value="1"/>
</dbReference>
<dbReference type="Proteomes" id="UP001634393">
    <property type="component" value="Unassembled WGS sequence"/>
</dbReference>
<dbReference type="EMBL" id="JBJXBP010000002">
    <property type="protein sequence ID" value="KAL3845554.1"/>
    <property type="molecule type" value="Genomic_DNA"/>
</dbReference>
<dbReference type="Pfam" id="PF00646">
    <property type="entry name" value="F-box"/>
    <property type="match status" value="1"/>
</dbReference>
<evidence type="ECO:0000313" key="2">
    <source>
        <dbReference type="EMBL" id="KAL3845554.1"/>
    </source>
</evidence>